<dbReference type="InterPro" id="IPR026302">
    <property type="entry name" value="NEDD4-bd_p2"/>
</dbReference>
<dbReference type="KEGG" id="amex:103036619"/>
<dbReference type="Proteomes" id="UP000752171">
    <property type="component" value="Unassembled WGS sequence"/>
</dbReference>
<feature type="region of interest" description="Disordered" evidence="1">
    <location>
        <begin position="176"/>
        <end position="243"/>
    </location>
</feature>
<dbReference type="GO" id="GO:0000122">
    <property type="term" value="P:negative regulation of transcription by RNA polymerase II"/>
    <property type="evidence" value="ECO:0007669"/>
    <property type="project" value="TreeGrafter"/>
</dbReference>
<protein>
    <submittedName>
        <fullName evidence="2 3">NEDD4-binding protein 2-like 2</fullName>
    </submittedName>
</protein>
<dbReference type="Ensembl" id="ENSAMXT00005052890.1">
    <property type="protein sequence ID" value="ENSAMXP00005048763.1"/>
    <property type="gene ID" value="ENSAMXG00005022284.1"/>
</dbReference>
<proteinExistence type="predicted"/>
<feature type="region of interest" description="Disordered" evidence="1">
    <location>
        <begin position="502"/>
        <end position="522"/>
    </location>
</feature>
<dbReference type="AlphaFoldDB" id="A0A8B9L913"/>
<dbReference type="GeneID" id="103036619"/>
<dbReference type="EMBL" id="JAICCE010000018">
    <property type="protein sequence ID" value="KAG9264621.1"/>
    <property type="molecule type" value="Genomic_DNA"/>
</dbReference>
<dbReference type="GO" id="GO:0003714">
    <property type="term" value="F:transcription corepressor activity"/>
    <property type="evidence" value="ECO:0007669"/>
    <property type="project" value="TreeGrafter"/>
</dbReference>
<dbReference type="Gene3D" id="3.40.50.300">
    <property type="entry name" value="P-loop containing nucleotide triphosphate hydrolases"/>
    <property type="match status" value="1"/>
</dbReference>
<dbReference type="OrthoDB" id="3231855at2759"/>
<reference evidence="3" key="2">
    <citation type="submission" date="2025-05" db="UniProtKB">
        <authorList>
            <consortium name="Ensembl"/>
        </authorList>
    </citation>
    <scope>IDENTIFICATION</scope>
</reference>
<name>A0A8B9L913_ASTMX</name>
<evidence type="ECO:0000313" key="3">
    <source>
        <dbReference type="Ensembl" id="ENSAMXP00005048763.1"/>
    </source>
</evidence>
<evidence type="ECO:0000313" key="5">
    <source>
        <dbReference type="Proteomes" id="UP000752171"/>
    </source>
</evidence>
<dbReference type="Pfam" id="PF13671">
    <property type="entry name" value="AAA_33"/>
    <property type="match status" value="1"/>
</dbReference>
<sequence length="522" mass="59776">MPHVTPVKSSSTPLGGNVEEGPQHPQTQNPGQSAPEIQRMHTPHAVTYRNNSVDNANRTRPLPYPVLLGQLNMLDSANVVEVNQNSLELPAQILKDNICEEEISGVDAEERSYERSREEVIKEIAVSSTAFIGPACRPDAAIEKELSDFYKELEEFDHHDKVDGVDGELVVTEGLSRLCEPETNPSPRKETRENDHKSAYRPYPATRPQRDYENSRTWKPQPHNEMTWNGPDAANSHPSQWQHLPPPRLPHDPPRFPIPGPRHFLPPPPPIPQTPTPPLHLLPPINNYSHHDTNSWCSWERTNFPLRNDIRLSASNCPESFEQRGRGSADWQPYYKTQHYHERDQYQRNSGTSPVLILMRGLPGCGKSTLAKEILSCGPDGLILSTDDYFFQEDSYFFDPTLLGNAHDWNQKRARDAMLDRRSPVIIDNTNVQAWEMKPYVTLALECGYRVDFVEPDTRWKCDPTELEKRNTHRVPRDTIAKMLDRFELPISVDIVMNSCEPPHKSKERLSKPYGQRKYDNF</sequence>
<dbReference type="Proteomes" id="UP000694621">
    <property type="component" value="Unplaced"/>
</dbReference>
<dbReference type="PANTHER" id="PTHR13308">
    <property type="entry name" value="NEDD4-BINDING PROTEIN 2-LIKE 1"/>
    <property type="match status" value="1"/>
</dbReference>
<dbReference type="SUPFAM" id="SSF52540">
    <property type="entry name" value="P-loop containing nucleoside triphosphate hydrolases"/>
    <property type="match status" value="1"/>
</dbReference>
<evidence type="ECO:0000313" key="2">
    <source>
        <dbReference type="EMBL" id="KAG9264621.1"/>
    </source>
</evidence>
<feature type="region of interest" description="Disordered" evidence="1">
    <location>
        <begin position="1"/>
        <end position="42"/>
    </location>
</feature>
<accession>A0A8B9L913</accession>
<dbReference type="PANTHER" id="PTHR13308:SF23">
    <property type="entry name" value="NEDD4-BINDING PROTEIN 2-LIKE 2"/>
    <property type="match status" value="1"/>
</dbReference>
<organism evidence="3 4">
    <name type="scientific">Astyanax mexicanus</name>
    <name type="common">Blind cave fish</name>
    <name type="synonym">Astyanax fasciatus mexicanus</name>
    <dbReference type="NCBI Taxonomy" id="7994"/>
    <lineage>
        <taxon>Eukaryota</taxon>
        <taxon>Metazoa</taxon>
        <taxon>Chordata</taxon>
        <taxon>Craniata</taxon>
        <taxon>Vertebrata</taxon>
        <taxon>Euteleostomi</taxon>
        <taxon>Actinopterygii</taxon>
        <taxon>Neopterygii</taxon>
        <taxon>Teleostei</taxon>
        <taxon>Ostariophysi</taxon>
        <taxon>Characiformes</taxon>
        <taxon>Characoidei</taxon>
        <taxon>Acestrorhamphidae</taxon>
        <taxon>Acestrorhamphinae</taxon>
        <taxon>Astyanax</taxon>
    </lineage>
</organism>
<gene>
    <name evidence="2" type="primary">N4BP2L2</name>
    <name evidence="2" type="ORF">AMEX_G20924</name>
</gene>
<evidence type="ECO:0000256" key="1">
    <source>
        <dbReference type="SAM" id="MobiDB-lite"/>
    </source>
</evidence>
<feature type="compositionally biased region" description="Basic and acidic residues" evidence="1">
    <location>
        <begin position="187"/>
        <end position="198"/>
    </location>
</feature>
<evidence type="ECO:0000313" key="4">
    <source>
        <dbReference type="Proteomes" id="UP000694621"/>
    </source>
</evidence>
<dbReference type="InterPro" id="IPR027417">
    <property type="entry name" value="P-loop_NTPase"/>
</dbReference>
<reference evidence="2 5" key="1">
    <citation type="submission" date="2021-07" db="EMBL/GenBank/DDBJ databases">
        <authorList>
            <person name="Imarazene B."/>
            <person name="Zahm M."/>
            <person name="Klopp C."/>
            <person name="Cabau C."/>
            <person name="Beille S."/>
            <person name="Jouanno E."/>
            <person name="Castinel A."/>
            <person name="Lluch J."/>
            <person name="Gil L."/>
            <person name="Kuchtly C."/>
            <person name="Lopez Roques C."/>
            <person name="Donnadieu C."/>
            <person name="Parrinello H."/>
            <person name="Journot L."/>
            <person name="Du K."/>
            <person name="Schartl M."/>
            <person name="Retaux S."/>
            <person name="Guiguen Y."/>
        </authorList>
    </citation>
    <scope>NUCLEOTIDE SEQUENCE [LARGE SCALE GENOMIC DNA]</scope>
    <source>
        <strain evidence="2">Pach_M1</strain>
        <tissue evidence="2">Testis</tissue>
    </source>
</reference>
<dbReference type="GO" id="GO:0005634">
    <property type="term" value="C:nucleus"/>
    <property type="evidence" value="ECO:0007669"/>
    <property type="project" value="TreeGrafter"/>
</dbReference>
<dbReference type="CTD" id="10443"/>